<evidence type="ECO:0000313" key="9">
    <source>
        <dbReference type="Proteomes" id="UP000006671"/>
    </source>
</evidence>
<protein>
    <submittedName>
        <fullName evidence="8">Predicted protein</fullName>
    </submittedName>
</protein>
<dbReference type="PROSITE" id="PS00107">
    <property type="entry name" value="PROTEIN_KINASE_ATP"/>
    <property type="match status" value="1"/>
</dbReference>
<dbReference type="GeneID" id="8860513"/>
<dbReference type="GO" id="GO:0005524">
    <property type="term" value="F:ATP binding"/>
    <property type="evidence" value="ECO:0007669"/>
    <property type="project" value="UniProtKB-UniRule"/>
</dbReference>
<feature type="binding site" evidence="6">
    <location>
        <position position="55"/>
    </location>
    <ligand>
        <name>ATP</name>
        <dbReference type="ChEBI" id="CHEBI:30616"/>
    </ligand>
</feature>
<keyword evidence="2" id="KW-0808">Transferase</keyword>
<dbReference type="InterPro" id="IPR050117">
    <property type="entry name" value="MAPK"/>
</dbReference>
<dbReference type="Gene3D" id="3.30.200.20">
    <property type="entry name" value="Phosphorylase Kinase, domain 1"/>
    <property type="match status" value="1"/>
</dbReference>
<dbReference type="InParanoid" id="D2W407"/>
<dbReference type="OrthoDB" id="192887at2759"/>
<dbReference type="EMBL" id="GG738936">
    <property type="protein sequence ID" value="EFC36161.1"/>
    <property type="molecule type" value="Genomic_DNA"/>
</dbReference>
<keyword evidence="1" id="KW-0723">Serine/threonine-protein kinase</keyword>
<accession>D2W407</accession>
<dbReference type="eggNOG" id="KOG0660">
    <property type="taxonomic scope" value="Eukaryota"/>
</dbReference>
<evidence type="ECO:0000256" key="4">
    <source>
        <dbReference type="ARBA" id="ARBA00022777"/>
    </source>
</evidence>
<dbReference type="KEGG" id="ngr:NAEGRDRAFT_76138"/>
<evidence type="ECO:0000256" key="6">
    <source>
        <dbReference type="PROSITE-ProRule" id="PRU10141"/>
    </source>
</evidence>
<dbReference type="FunFam" id="3.30.200.20:FF:000046">
    <property type="entry name" value="Mitogen-activated protein kinase"/>
    <property type="match status" value="1"/>
</dbReference>
<dbReference type="VEuPathDB" id="AmoebaDB:NAEGRDRAFT_76138"/>
<proteinExistence type="predicted"/>
<dbReference type="InterPro" id="IPR000719">
    <property type="entry name" value="Prot_kinase_dom"/>
</dbReference>
<organism evidence="9">
    <name type="scientific">Naegleria gruberi</name>
    <name type="common">Amoeba</name>
    <dbReference type="NCBI Taxonomy" id="5762"/>
    <lineage>
        <taxon>Eukaryota</taxon>
        <taxon>Discoba</taxon>
        <taxon>Heterolobosea</taxon>
        <taxon>Tetramitia</taxon>
        <taxon>Eutetramitia</taxon>
        <taxon>Vahlkampfiidae</taxon>
        <taxon>Naegleria</taxon>
    </lineage>
</organism>
<evidence type="ECO:0000259" key="7">
    <source>
        <dbReference type="PROSITE" id="PS50011"/>
    </source>
</evidence>
<dbReference type="PANTHER" id="PTHR24055">
    <property type="entry name" value="MITOGEN-ACTIVATED PROTEIN KINASE"/>
    <property type="match status" value="1"/>
</dbReference>
<dbReference type="AlphaFoldDB" id="D2W407"/>
<evidence type="ECO:0000256" key="2">
    <source>
        <dbReference type="ARBA" id="ARBA00022679"/>
    </source>
</evidence>
<dbReference type="InterPro" id="IPR017441">
    <property type="entry name" value="Protein_kinase_ATP_BS"/>
</dbReference>
<dbReference type="GO" id="GO:0004674">
    <property type="term" value="F:protein serine/threonine kinase activity"/>
    <property type="evidence" value="ECO:0007669"/>
    <property type="project" value="UniProtKB-KW"/>
</dbReference>
<evidence type="ECO:0000256" key="3">
    <source>
        <dbReference type="ARBA" id="ARBA00022741"/>
    </source>
</evidence>
<keyword evidence="9" id="KW-1185">Reference proteome</keyword>
<keyword evidence="4" id="KW-0418">Kinase</keyword>
<feature type="domain" description="Protein kinase" evidence="7">
    <location>
        <begin position="25"/>
        <end position="169"/>
    </location>
</feature>
<dbReference type="OMA" id="GHISFIF"/>
<keyword evidence="3 6" id="KW-0547">Nucleotide-binding</keyword>
<dbReference type="RefSeq" id="XP_002668905.1">
    <property type="nucleotide sequence ID" value="XM_002668859.1"/>
</dbReference>
<dbReference type="SMART" id="SM00220">
    <property type="entry name" value="S_TKc"/>
    <property type="match status" value="1"/>
</dbReference>
<gene>
    <name evidence="8" type="ORF">NAEGRDRAFT_76138</name>
</gene>
<evidence type="ECO:0000256" key="5">
    <source>
        <dbReference type="ARBA" id="ARBA00022840"/>
    </source>
</evidence>
<sequence length="169" mass="19840">MSEEKKLEHVTYIVAGNKFEIPSRYEVKKVIGQGAYGVVVSAYDRERKQEVAIKKIFNIFEHDREYQKRILREVKILRHLGECENVVQLYDLVLPPSFEEFNDVYIVMEFMDSNLRQMIKSNQELTDQNIQYFLYHLLRGLKTIHSANILVCNCSFVHNCAEPNAPIII</sequence>
<dbReference type="InterPro" id="IPR011009">
    <property type="entry name" value="Kinase-like_dom_sf"/>
</dbReference>
<evidence type="ECO:0000313" key="8">
    <source>
        <dbReference type="EMBL" id="EFC36161.1"/>
    </source>
</evidence>
<dbReference type="Proteomes" id="UP000006671">
    <property type="component" value="Unassembled WGS sequence"/>
</dbReference>
<dbReference type="PROSITE" id="PS50011">
    <property type="entry name" value="PROTEIN_KINASE_DOM"/>
    <property type="match status" value="1"/>
</dbReference>
<dbReference type="Gene3D" id="1.10.510.10">
    <property type="entry name" value="Transferase(Phosphotransferase) domain 1"/>
    <property type="match status" value="1"/>
</dbReference>
<dbReference type="Pfam" id="PF00069">
    <property type="entry name" value="Pkinase"/>
    <property type="match status" value="1"/>
</dbReference>
<dbReference type="STRING" id="5762.D2W407"/>
<evidence type="ECO:0000256" key="1">
    <source>
        <dbReference type="ARBA" id="ARBA00022527"/>
    </source>
</evidence>
<keyword evidence="5 6" id="KW-0067">ATP-binding</keyword>
<name>D2W407_NAEGR</name>
<dbReference type="SUPFAM" id="SSF56112">
    <property type="entry name" value="Protein kinase-like (PK-like)"/>
    <property type="match status" value="1"/>
</dbReference>
<reference evidence="8 9" key="1">
    <citation type="journal article" date="2010" name="Cell">
        <title>The genome of Naegleria gruberi illuminates early eukaryotic versatility.</title>
        <authorList>
            <person name="Fritz-Laylin L.K."/>
            <person name="Prochnik S.E."/>
            <person name="Ginger M.L."/>
            <person name="Dacks J.B."/>
            <person name="Carpenter M.L."/>
            <person name="Field M.C."/>
            <person name="Kuo A."/>
            <person name="Paredez A."/>
            <person name="Chapman J."/>
            <person name="Pham J."/>
            <person name="Shu S."/>
            <person name="Neupane R."/>
            <person name="Cipriano M."/>
            <person name="Mancuso J."/>
            <person name="Tu H."/>
            <person name="Salamov A."/>
            <person name="Lindquist E."/>
            <person name="Shapiro H."/>
            <person name="Lucas S."/>
            <person name="Grigoriev I.V."/>
            <person name="Cande W.Z."/>
            <person name="Fulton C."/>
            <person name="Rokhsar D.S."/>
            <person name="Dawson S.C."/>
        </authorList>
    </citation>
    <scope>NUCLEOTIDE SEQUENCE [LARGE SCALE GENOMIC DNA]</scope>
    <source>
        <strain evidence="8 9">NEG-M</strain>
    </source>
</reference>